<evidence type="ECO:0000259" key="8">
    <source>
        <dbReference type="Pfam" id="PF00557"/>
    </source>
</evidence>
<dbReference type="Gene3D" id="3.90.230.10">
    <property type="entry name" value="Creatinase/methionine aminopeptidase superfamily"/>
    <property type="match status" value="1"/>
</dbReference>
<dbReference type="Proteomes" id="UP000600865">
    <property type="component" value="Unassembled WGS sequence"/>
</dbReference>
<keyword evidence="10" id="KW-1185">Reference proteome</keyword>
<comment type="catalytic activity">
    <reaction evidence="6 7">
        <text>Release of N-terminal amino acids, preferentially methionine, from peptides and arylamides.</text>
        <dbReference type="EC" id="3.4.11.18"/>
    </reaction>
</comment>
<feature type="binding site" evidence="6">
    <location>
        <position position="190"/>
    </location>
    <ligand>
        <name>substrate</name>
    </ligand>
</feature>
<dbReference type="PANTHER" id="PTHR43330:SF27">
    <property type="entry name" value="METHIONINE AMINOPEPTIDASE"/>
    <property type="match status" value="1"/>
</dbReference>
<feature type="binding site" evidence="6">
    <location>
        <position position="247"/>
    </location>
    <ligand>
        <name>a divalent metal cation</name>
        <dbReference type="ChEBI" id="CHEBI:60240"/>
        <label>1</label>
    </ligand>
</feature>
<evidence type="ECO:0000256" key="7">
    <source>
        <dbReference type="RuleBase" id="RU003653"/>
    </source>
</evidence>
<dbReference type="GO" id="GO:0004239">
    <property type="term" value="F:initiator methionyl aminopeptidase activity"/>
    <property type="evidence" value="ECO:0007669"/>
    <property type="project" value="UniProtKB-UniRule"/>
</dbReference>
<dbReference type="EMBL" id="BMYV01000001">
    <property type="protein sequence ID" value="GGX59876.1"/>
    <property type="molecule type" value="Genomic_DNA"/>
</dbReference>
<keyword evidence="4 6" id="KW-0479">Metal-binding</keyword>
<comment type="cofactor">
    <cofactor evidence="6">
        <name>Co(2+)</name>
        <dbReference type="ChEBI" id="CHEBI:48828"/>
    </cofactor>
    <cofactor evidence="6">
        <name>Zn(2+)</name>
        <dbReference type="ChEBI" id="CHEBI:29105"/>
    </cofactor>
    <cofactor evidence="6">
        <name>Mn(2+)</name>
        <dbReference type="ChEBI" id="CHEBI:29035"/>
    </cofactor>
    <cofactor evidence="6">
        <name>Fe(2+)</name>
        <dbReference type="ChEBI" id="CHEBI:29033"/>
    </cofactor>
    <text evidence="6">Binds 2 divalent metal cations per subunit. Has a high-affinity and a low affinity metal-binding site. The true nature of the physiological cofactor is under debate. The enzyme is active with cobalt, zinc, manganese or divalent iron ions. Most likely, methionine aminopeptidases function as mononuclear Fe(2+)-metalloproteases under physiological conditions, and the catalytically relevant metal-binding site has been assigned to the histidine-containing high-affinity site.</text>
</comment>
<organism evidence="9 10">
    <name type="scientific">Litorimonas cladophorae</name>
    <dbReference type="NCBI Taxonomy" id="1220491"/>
    <lineage>
        <taxon>Bacteria</taxon>
        <taxon>Pseudomonadati</taxon>
        <taxon>Pseudomonadota</taxon>
        <taxon>Alphaproteobacteria</taxon>
        <taxon>Maricaulales</taxon>
        <taxon>Robiginitomaculaceae</taxon>
    </lineage>
</organism>
<dbReference type="InterPro" id="IPR002467">
    <property type="entry name" value="Pept_M24A_MAP1"/>
</dbReference>
<dbReference type="GO" id="GO:0006508">
    <property type="term" value="P:proteolysis"/>
    <property type="evidence" value="ECO:0007669"/>
    <property type="project" value="UniProtKB-KW"/>
</dbReference>
<keyword evidence="3 6" id="KW-0645">Protease</keyword>
<feature type="binding site" evidence="6">
    <location>
        <position position="120"/>
    </location>
    <ligand>
        <name>a divalent metal cation</name>
        <dbReference type="ChEBI" id="CHEBI:60240"/>
        <label>2</label>
        <note>catalytic</note>
    </ligand>
</feature>
<dbReference type="InterPro" id="IPR001714">
    <property type="entry name" value="Pept_M24_MAP"/>
</dbReference>
<dbReference type="SUPFAM" id="SSF55920">
    <property type="entry name" value="Creatinase/aminopeptidase"/>
    <property type="match status" value="1"/>
</dbReference>
<feature type="binding site" evidence="6">
    <location>
        <position position="109"/>
    </location>
    <ligand>
        <name>a divalent metal cation</name>
        <dbReference type="ChEBI" id="CHEBI:60240"/>
        <label>1</label>
    </ligand>
</feature>
<dbReference type="GO" id="GO:0070006">
    <property type="term" value="F:metalloaminopeptidase activity"/>
    <property type="evidence" value="ECO:0007669"/>
    <property type="project" value="UniProtKB-UniRule"/>
</dbReference>
<dbReference type="GO" id="GO:0046872">
    <property type="term" value="F:metal ion binding"/>
    <property type="evidence" value="ECO:0007669"/>
    <property type="project" value="UniProtKB-UniRule"/>
</dbReference>
<dbReference type="HAMAP" id="MF_01974">
    <property type="entry name" value="MetAP_1"/>
    <property type="match status" value="1"/>
</dbReference>
<feature type="binding site" evidence="6">
    <location>
        <position position="216"/>
    </location>
    <ligand>
        <name>a divalent metal cation</name>
        <dbReference type="ChEBI" id="CHEBI:60240"/>
        <label>2</label>
        <note>catalytic</note>
    </ligand>
</feature>
<protein>
    <recommendedName>
        <fullName evidence="6 7">Methionine aminopeptidase</fullName>
        <shortName evidence="6">MAP</shortName>
        <shortName evidence="6">MetAP</shortName>
        <ecNumber evidence="6 7">3.4.11.18</ecNumber>
    </recommendedName>
    <alternativeName>
        <fullName evidence="6">Peptidase M</fullName>
    </alternativeName>
</protein>
<dbReference type="EC" id="3.4.11.18" evidence="6 7"/>
<feature type="binding site" evidence="6">
    <location>
        <position position="92"/>
    </location>
    <ligand>
        <name>substrate</name>
    </ligand>
</feature>
<gene>
    <name evidence="6 9" type="primary">map</name>
    <name evidence="9" type="ORF">GCM10011309_07100</name>
</gene>
<comment type="caution">
    <text evidence="9">The sequence shown here is derived from an EMBL/GenBank/DDBJ whole genome shotgun (WGS) entry which is preliminary data.</text>
</comment>
<dbReference type="InterPro" id="IPR000994">
    <property type="entry name" value="Pept_M24"/>
</dbReference>
<dbReference type="PANTHER" id="PTHR43330">
    <property type="entry name" value="METHIONINE AMINOPEPTIDASE"/>
    <property type="match status" value="1"/>
</dbReference>
<dbReference type="RefSeq" id="WP_189581370.1">
    <property type="nucleotide sequence ID" value="NZ_BMYV01000001.1"/>
</dbReference>
<evidence type="ECO:0000256" key="6">
    <source>
        <dbReference type="HAMAP-Rule" id="MF_01974"/>
    </source>
</evidence>
<keyword evidence="2 6" id="KW-0031">Aminopeptidase</keyword>
<sequence>MNYIDAADAPDLRDGAIKIHTPEDFAGMRKAGQLSARCLDMLVPMVKPGVTTGELDRASMEFILDHGGVPACLGYRGYQHTVCTSVNHVVCHGIPNDKPLKDGDIVNIDVTAIVDGWHGDTSRMYPVGEVNRRAERLTQITYDSLMLGIAAVKPGATTGDIGHAIQKFAEAERCSVVTDFCGHGLGKLFHDSPNILHYGRPGEGEVLREGMFFTIEPMINLGRPDVKILSDGWTAVTRDRKLTAQFEHSIGVTATGCEIFTGSPAGLHRPPYL</sequence>
<evidence type="ECO:0000313" key="10">
    <source>
        <dbReference type="Proteomes" id="UP000600865"/>
    </source>
</evidence>
<feature type="binding site" evidence="6">
    <location>
        <position position="120"/>
    </location>
    <ligand>
        <name>a divalent metal cation</name>
        <dbReference type="ChEBI" id="CHEBI:60240"/>
        <label>1</label>
    </ligand>
</feature>
<feature type="binding site" evidence="6">
    <location>
        <position position="183"/>
    </location>
    <ligand>
        <name>a divalent metal cation</name>
        <dbReference type="ChEBI" id="CHEBI:60240"/>
        <label>2</label>
        <note>catalytic</note>
    </ligand>
</feature>
<evidence type="ECO:0000256" key="3">
    <source>
        <dbReference type="ARBA" id="ARBA00022670"/>
    </source>
</evidence>
<dbReference type="AlphaFoldDB" id="A0A918KG78"/>
<comment type="subunit">
    <text evidence="6">Monomer.</text>
</comment>
<dbReference type="NCBIfam" id="TIGR00500">
    <property type="entry name" value="met_pdase_I"/>
    <property type="match status" value="1"/>
</dbReference>
<keyword evidence="5 6" id="KW-0378">Hydrolase</keyword>
<dbReference type="CDD" id="cd01086">
    <property type="entry name" value="MetAP1"/>
    <property type="match status" value="1"/>
</dbReference>
<name>A0A918KG78_9PROT</name>
<feature type="binding site" evidence="6">
    <location>
        <position position="247"/>
    </location>
    <ligand>
        <name>a divalent metal cation</name>
        <dbReference type="ChEBI" id="CHEBI:60240"/>
        <label>2</label>
        <note>catalytic</note>
    </ligand>
</feature>
<dbReference type="PRINTS" id="PR00599">
    <property type="entry name" value="MAPEPTIDASE"/>
</dbReference>
<evidence type="ECO:0000256" key="2">
    <source>
        <dbReference type="ARBA" id="ARBA00022438"/>
    </source>
</evidence>
<dbReference type="PROSITE" id="PS00680">
    <property type="entry name" value="MAP_1"/>
    <property type="match status" value="1"/>
</dbReference>
<dbReference type="Pfam" id="PF00557">
    <property type="entry name" value="Peptidase_M24"/>
    <property type="match status" value="1"/>
</dbReference>
<dbReference type="GO" id="GO:0005829">
    <property type="term" value="C:cytosol"/>
    <property type="evidence" value="ECO:0007669"/>
    <property type="project" value="TreeGrafter"/>
</dbReference>
<proteinExistence type="inferred from homology"/>
<accession>A0A918KG78</accession>
<dbReference type="InterPro" id="IPR036005">
    <property type="entry name" value="Creatinase/aminopeptidase-like"/>
</dbReference>
<evidence type="ECO:0000256" key="5">
    <source>
        <dbReference type="ARBA" id="ARBA00022801"/>
    </source>
</evidence>
<feature type="domain" description="Peptidase M24" evidence="8">
    <location>
        <begin position="27"/>
        <end position="253"/>
    </location>
</feature>
<comment type="similarity">
    <text evidence="6">Belongs to the peptidase M24A family. Methionine aminopeptidase type 1 subfamily.</text>
</comment>
<reference evidence="9 10" key="1">
    <citation type="journal article" date="2014" name="Int. J. Syst. Evol. Microbiol.">
        <title>Complete genome sequence of Corynebacterium casei LMG S-19264T (=DSM 44701T), isolated from a smear-ripened cheese.</title>
        <authorList>
            <consortium name="US DOE Joint Genome Institute (JGI-PGF)"/>
            <person name="Walter F."/>
            <person name="Albersmeier A."/>
            <person name="Kalinowski J."/>
            <person name="Ruckert C."/>
        </authorList>
    </citation>
    <scope>NUCLEOTIDE SEQUENCE [LARGE SCALE GENOMIC DNA]</scope>
    <source>
        <strain evidence="9 10">KCTC 23968</strain>
    </source>
</reference>
<evidence type="ECO:0000313" key="9">
    <source>
        <dbReference type="EMBL" id="GGX59876.1"/>
    </source>
</evidence>
<comment type="function">
    <text evidence="1 6">Removes the N-terminal methionine from nascent proteins. The N-terminal methionine is often cleaved when the second residue in the primary sequence is small and uncharged (Met-Ala-, Cys, Gly, Pro, Ser, Thr, or Val). Requires deformylation of the N(alpha)-formylated initiator methionine before it can be hydrolyzed.</text>
</comment>
<evidence type="ECO:0000256" key="1">
    <source>
        <dbReference type="ARBA" id="ARBA00002521"/>
    </source>
</evidence>
<evidence type="ECO:0000256" key="4">
    <source>
        <dbReference type="ARBA" id="ARBA00022723"/>
    </source>
</evidence>